<evidence type="ECO:0000256" key="4">
    <source>
        <dbReference type="ARBA" id="ARBA00022833"/>
    </source>
</evidence>
<comment type="caution">
    <text evidence="5">The sequence shown here is derived from an EMBL/GenBank/DDBJ whole genome shotgun (WGS) entry which is preliminary data.</text>
</comment>
<dbReference type="PANTHER" id="PTHR37418:SF2">
    <property type="entry name" value="3-KETO-5-AMINOHEXANOATE CLEAVAGE ENZYME"/>
    <property type="match status" value="1"/>
</dbReference>
<dbReference type="InterPro" id="IPR013785">
    <property type="entry name" value="Aldolase_TIM"/>
</dbReference>
<dbReference type="GO" id="GO:0046872">
    <property type="term" value="F:metal ion binding"/>
    <property type="evidence" value="ECO:0007669"/>
    <property type="project" value="UniProtKB-KW"/>
</dbReference>
<evidence type="ECO:0000256" key="1">
    <source>
        <dbReference type="ARBA" id="ARBA00001947"/>
    </source>
</evidence>
<comment type="cofactor">
    <cofactor evidence="1">
        <name>Zn(2+)</name>
        <dbReference type="ChEBI" id="CHEBI:29105"/>
    </cofactor>
</comment>
<keyword evidence="2" id="KW-0808">Transferase</keyword>
<dbReference type="Pfam" id="PF05853">
    <property type="entry name" value="BKACE"/>
    <property type="match status" value="1"/>
</dbReference>
<keyword evidence="3" id="KW-0479">Metal-binding</keyword>
<evidence type="ECO:0000256" key="3">
    <source>
        <dbReference type="ARBA" id="ARBA00022723"/>
    </source>
</evidence>
<dbReference type="Gene3D" id="3.20.20.70">
    <property type="entry name" value="Aldolase class I"/>
    <property type="match status" value="1"/>
</dbReference>
<keyword evidence="4" id="KW-0862">Zinc</keyword>
<dbReference type="PANTHER" id="PTHR37418">
    <property type="entry name" value="3-KETO-5-AMINOHEXANOATE CLEAVAGE ENZYME-RELATED"/>
    <property type="match status" value="1"/>
</dbReference>
<name>A0A0F9E036_9ZZZZ</name>
<accession>A0A0F9E036</accession>
<dbReference type="InterPro" id="IPR008567">
    <property type="entry name" value="BKACE"/>
</dbReference>
<evidence type="ECO:0000313" key="5">
    <source>
        <dbReference type="EMBL" id="KKL59461.1"/>
    </source>
</evidence>
<protein>
    <recommendedName>
        <fullName evidence="6">3-keto-5-aminohexanoate cleavage enzyme</fullName>
    </recommendedName>
</protein>
<dbReference type="AlphaFoldDB" id="A0A0F9E036"/>
<gene>
    <name evidence="5" type="ORF">LCGC14_2215110</name>
</gene>
<dbReference type="GO" id="GO:0043720">
    <property type="term" value="F:3-keto-5-aminohexanoate cleavage activity"/>
    <property type="evidence" value="ECO:0007669"/>
    <property type="project" value="InterPro"/>
</dbReference>
<reference evidence="5" key="1">
    <citation type="journal article" date="2015" name="Nature">
        <title>Complex archaea that bridge the gap between prokaryotes and eukaryotes.</title>
        <authorList>
            <person name="Spang A."/>
            <person name="Saw J.H."/>
            <person name="Jorgensen S.L."/>
            <person name="Zaremba-Niedzwiedzka K."/>
            <person name="Martijn J."/>
            <person name="Lind A.E."/>
            <person name="van Eijk R."/>
            <person name="Schleper C."/>
            <person name="Guy L."/>
            <person name="Ettema T.J."/>
        </authorList>
    </citation>
    <scope>NUCLEOTIDE SEQUENCE</scope>
</reference>
<organism evidence="5">
    <name type="scientific">marine sediment metagenome</name>
    <dbReference type="NCBI Taxonomy" id="412755"/>
    <lineage>
        <taxon>unclassified sequences</taxon>
        <taxon>metagenomes</taxon>
        <taxon>ecological metagenomes</taxon>
    </lineage>
</organism>
<evidence type="ECO:0008006" key="6">
    <source>
        <dbReference type="Google" id="ProtNLM"/>
    </source>
</evidence>
<evidence type="ECO:0000256" key="2">
    <source>
        <dbReference type="ARBA" id="ARBA00022679"/>
    </source>
</evidence>
<proteinExistence type="predicted"/>
<dbReference type="EMBL" id="LAZR01029479">
    <property type="protein sequence ID" value="KKL59461.1"/>
    <property type="molecule type" value="Genomic_DNA"/>
</dbReference>
<sequence length="304" mass="33142">MVEIFENNLENKLVISAALAGAATRKEQNPAVPYTPEEFGDEAKKCYGAGAAIIHIHARDASHGGIPTPNLDIIKATIENINQKAPDIIINLSTAISPVATDRERIKPVRTYKPPLASLNTNSMNFSIGDFNTGKVVMAAGQIFTNTFSTIQTFAKHMKKSGTKPEMEIYDLGGMYNMLFLNKQKGLFEQPLHFQFVFGVLGGSPFSPGYLETLLNLKPPGATWSVCGVAKDQFRGGMCAAAWGGHIRVGLEDNIKMPNGKLAKGSWEQVAWAKKVTELSGREIAQGEDARKIFNCLREGVELE</sequence>